<dbReference type="EMBL" id="SZYD01000017">
    <property type="protein sequence ID" value="KAD3067818.1"/>
    <property type="molecule type" value="Genomic_DNA"/>
</dbReference>
<dbReference type="InterPro" id="IPR027417">
    <property type="entry name" value="P-loop_NTPase"/>
</dbReference>
<dbReference type="PANTHER" id="PTHR11783">
    <property type="entry name" value="SULFOTRANSFERASE SULT"/>
    <property type="match status" value="1"/>
</dbReference>
<sequence>MSLRFTSFIEYEEDDVEYNKICDEHKHLLETLPKGSGWSIQHLYNYNGFWIDEMLLKAILLLDTYFKSEPTDIVLASFMKSGTTWLKTLMFSTLNRDRDPKDVLVSKWHFMCKLRSKDLTPLSFDEAFELFCLGVSEFGPFWEHVLSYWRASLESPDKILFLRYEELKKQPEVVVNKKGVEKLGNFEVEKQSFFRKGEIGDWKNYLSEEMKDRIDGITKQKFQGSGLIGFNE</sequence>
<dbReference type="InterPro" id="IPR000863">
    <property type="entry name" value="Sulfotransferase_dom"/>
</dbReference>
<evidence type="ECO:0000259" key="4">
    <source>
        <dbReference type="Pfam" id="PF00685"/>
    </source>
</evidence>
<evidence type="ECO:0000313" key="6">
    <source>
        <dbReference type="Proteomes" id="UP000326396"/>
    </source>
</evidence>
<dbReference type="AlphaFoldDB" id="A0A5N6M200"/>
<dbReference type="Gene3D" id="3.40.50.300">
    <property type="entry name" value="P-loop containing nucleotide triphosphate hydrolases"/>
    <property type="match status" value="2"/>
</dbReference>
<comment type="caution">
    <text evidence="5">The sequence shown here is derived from an EMBL/GenBank/DDBJ whole genome shotgun (WGS) entry which is preliminary data.</text>
</comment>
<accession>A0A5N6M200</accession>
<feature type="domain" description="Sulfotransferase" evidence="4">
    <location>
        <begin position="187"/>
        <end position="226"/>
    </location>
</feature>
<comment type="similarity">
    <text evidence="1 3">Belongs to the sulfotransferase 1 family.</text>
</comment>
<dbReference type="Pfam" id="PF00685">
    <property type="entry name" value="Sulfotransfer_1"/>
    <property type="match status" value="2"/>
</dbReference>
<reference evidence="5 6" key="1">
    <citation type="submission" date="2019-05" db="EMBL/GenBank/DDBJ databases">
        <title>Mikania micrantha, genome provides insights into the molecular mechanism of rapid growth.</title>
        <authorList>
            <person name="Liu B."/>
        </authorList>
    </citation>
    <scope>NUCLEOTIDE SEQUENCE [LARGE SCALE GENOMIC DNA]</scope>
    <source>
        <strain evidence="5">NLD-2019</strain>
        <tissue evidence="5">Leaf</tissue>
    </source>
</reference>
<keyword evidence="6" id="KW-1185">Reference proteome</keyword>
<evidence type="ECO:0000256" key="3">
    <source>
        <dbReference type="RuleBase" id="RU361155"/>
    </source>
</evidence>
<gene>
    <name evidence="5" type="ORF">E3N88_35698</name>
</gene>
<dbReference type="SUPFAM" id="SSF52540">
    <property type="entry name" value="P-loop containing nucleoside triphosphate hydrolases"/>
    <property type="match status" value="1"/>
</dbReference>
<proteinExistence type="inferred from homology"/>
<name>A0A5N6M200_9ASTR</name>
<dbReference type="OrthoDB" id="205623at2759"/>
<evidence type="ECO:0000313" key="5">
    <source>
        <dbReference type="EMBL" id="KAD3067818.1"/>
    </source>
</evidence>
<protein>
    <recommendedName>
        <fullName evidence="3">Sulfotransferase</fullName>
        <ecNumber evidence="3">2.8.2.-</ecNumber>
    </recommendedName>
</protein>
<dbReference type="GO" id="GO:0008146">
    <property type="term" value="F:sulfotransferase activity"/>
    <property type="evidence" value="ECO:0007669"/>
    <property type="project" value="InterPro"/>
</dbReference>
<keyword evidence="2 3" id="KW-0808">Transferase</keyword>
<dbReference type="Proteomes" id="UP000326396">
    <property type="component" value="Linkage Group LG7"/>
</dbReference>
<evidence type="ECO:0000256" key="2">
    <source>
        <dbReference type="ARBA" id="ARBA00022679"/>
    </source>
</evidence>
<organism evidence="5 6">
    <name type="scientific">Mikania micrantha</name>
    <name type="common">bitter vine</name>
    <dbReference type="NCBI Taxonomy" id="192012"/>
    <lineage>
        <taxon>Eukaryota</taxon>
        <taxon>Viridiplantae</taxon>
        <taxon>Streptophyta</taxon>
        <taxon>Embryophyta</taxon>
        <taxon>Tracheophyta</taxon>
        <taxon>Spermatophyta</taxon>
        <taxon>Magnoliopsida</taxon>
        <taxon>eudicotyledons</taxon>
        <taxon>Gunneridae</taxon>
        <taxon>Pentapetalae</taxon>
        <taxon>asterids</taxon>
        <taxon>campanulids</taxon>
        <taxon>Asterales</taxon>
        <taxon>Asteraceae</taxon>
        <taxon>Asteroideae</taxon>
        <taxon>Heliantheae alliance</taxon>
        <taxon>Eupatorieae</taxon>
        <taxon>Mikania</taxon>
    </lineage>
</organism>
<dbReference type="EC" id="2.8.2.-" evidence="3"/>
<feature type="domain" description="Sulfotransferase" evidence="4">
    <location>
        <begin position="98"/>
        <end position="177"/>
    </location>
</feature>
<evidence type="ECO:0000256" key="1">
    <source>
        <dbReference type="ARBA" id="ARBA00005771"/>
    </source>
</evidence>